<dbReference type="Proteomes" id="UP000471465">
    <property type="component" value="Unassembled WGS sequence"/>
</dbReference>
<dbReference type="SUPFAM" id="SSF51735">
    <property type="entry name" value="NAD(P)-binding Rossmann-fold domains"/>
    <property type="match status" value="1"/>
</dbReference>
<dbReference type="EC" id="5.1.3.2" evidence="2"/>
<protein>
    <submittedName>
        <fullName evidence="2">UDP-glucose 4-epimerase</fullName>
        <ecNumber evidence="2">5.1.3.2</ecNumber>
    </submittedName>
</protein>
<evidence type="ECO:0000259" key="1">
    <source>
        <dbReference type="Pfam" id="PF01370"/>
    </source>
</evidence>
<keyword evidence="3" id="KW-1185">Reference proteome</keyword>
<proteinExistence type="predicted"/>
<dbReference type="Pfam" id="PF01370">
    <property type="entry name" value="Epimerase"/>
    <property type="match status" value="1"/>
</dbReference>
<name>A0A6N7BU26_9GAMM</name>
<reference evidence="2 3" key="1">
    <citation type="submission" date="2019-09" db="EMBL/GenBank/DDBJ databases">
        <title>Draft genome sequence of Psychrobacter nivimaris LAMA 639, in search for biotechnological relevant genes.</title>
        <authorList>
            <person name="Lima A.O.S."/>
            <person name="Staloch B.E.K."/>
            <person name="Freitas R.C."/>
            <person name="Niero H."/>
            <person name="Silva M.A.C."/>
        </authorList>
    </citation>
    <scope>NUCLEOTIDE SEQUENCE [LARGE SCALE GENOMIC DNA]</scope>
    <source>
        <strain evidence="2 3">LAMA 639</strain>
    </source>
</reference>
<dbReference type="AlphaFoldDB" id="A0A6N7BU26"/>
<dbReference type="InterPro" id="IPR050177">
    <property type="entry name" value="Lipid_A_modif_metabolic_enz"/>
</dbReference>
<evidence type="ECO:0000313" key="2">
    <source>
        <dbReference type="EMBL" id="KAF0567848.1"/>
    </source>
</evidence>
<dbReference type="PANTHER" id="PTHR43245:SF52">
    <property type="entry name" value="NAD-DEPENDENT EPIMERASE_DEHYDRATASE"/>
    <property type="match status" value="1"/>
</dbReference>
<organism evidence="2 3">
    <name type="scientific">Psychrobacter nivimaris</name>
    <dbReference type="NCBI Taxonomy" id="281738"/>
    <lineage>
        <taxon>Bacteria</taxon>
        <taxon>Pseudomonadati</taxon>
        <taxon>Pseudomonadota</taxon>
        <taxon>Gammaproteobacteria</taxon>
        <taxon>Moraxellales</taxon>
        <taxon>Moraxellaceae</taxon>
        <taxon>Psychrobacter</taxon>
    </lineage>
</organism>
<dbReference type="CDD" id="cd05240">
    <property type="entry name" value="UDP_G4E_3_SDR_e"/>
    <property type="match status" value="1"/>
</dbReference>
<evidence type="ECO:0000313" key="3">
    <source>
        <dbReference type="Proteomes" id="UP000471465"/>
    </source>
</evidence>
<dbReference type="EMBL" id="VZIZ01000033">
    <property type="protein sequence ID" value="KAF0567848.1"/>
    <property type="molecule type" value="Genomic_DNA"/>
</dbReference>
<comment type="caution">
    <text evidence="2">The sequence shown here is derived from an EMBL/GenBank/DDBJ whole genome shotgun (WGS) entry which is preliminary data.</text>
</comment>
<dbReference type="GO" id="GO:0003978">
    <property type="term" value="F:UDP-glucose 4-epimerase activity"/>
    <property type="evidence" value="ECO:0007669"/>
    <property type="project" value="UniProtKB-EC"/>
</dbReference>
<dbReference type="Gene3D" id="3.40.50.720">
    <property type="entry name" value="NAD(P)-binding Rossmann-like Domain"/>
    <property type="match status" value="1"/>
</dbReference>
<sequence length="325" mass="36498">MNKSAINKRIVNKSIMNKRILITGAAGYIGHQLGNRLADHYHVVGTDIRKRDDLDFPIHVLDVRDEGLATLLKEEGITHVVHLASILQASKDRARDYDIDVNGTRNVLDCCIKANIAHITLTSSGAAYGYHADNPEWIDEQDALRGNPEFAYSDHKRQVEEMLADFREQHPQLQQLIFRPGTVLGADTRNQITSLFMAPRVLALKDSESPFVFIWDQDVIGAMEIGIREDKTGIYNMAGDGALTMRDIANRLNKPLLTLPVGLVKAGLQVAKWSGKPTGPEQVNFLRYRPVLSNRRLKEEFGYSLAKTSAETFEYFIECNGLRKP</sequence>
<dbReference type="InterPro" id="IPR036291">
    <property type="entry name" value="NAD(P)-bd_dom_sf"/>
</dbReference>
<dbReference type="InterPro" id="IPR001509">
    <property type="entry name" value="Epimerase_deHydtase"/>
</dbReference>
<keyword evidence="2" id="KW-0413">Isomerase</keyword>
<dbReference type="PANTHER" id="PTHR43245">
    <property type="entry name" value="BIFUNCTIONAL POLYMYXIN RESISTANCE PROTEIN ARNA"/>
    <property type="match status" value="1"/>
</dbReference>
<gene>
    <name evidence="2" type="ORF">FQV37_1712</name>
</gene>
<feature type="domain" description="NAD-dependent epimerase/dehydratase" evidence="1">
    <location>
        <begin position="20"/>
        <end position="200"/>
    </location>
</feature>
<accession>A0A6N7BU26</accession>